<evidence type="ECO:0000313" key="8">
    <source>
        <dbReference type="Proteomes" id="UP000600139"/>
    </source>
</evidence>
<feature type="signal peptide" evidence="3">
    <location>
        <begin position="1"/>
        <end position="21"/>
    </location>
</feature>
<keyword evidence="3" id="KW-0732">Signal</keyword>
<gene>
    <name evidence="4" type="ORF">JIN84_06365</name>
    <name evidence="5" type="ORF">JIN84_07680</name>
    <name evidence="6" type="ORF">JIN84_15800</name>
    <name evidence="7" type="ORF">JIN84_22885</name>
</gene>
<dbReference type="EMBL" id="JAENIK010000013">
    <property type="protein sequence ID" value="MBK1818483.1"/>
    <property type="molecule type" value="Genomic_DNA"/>
</dbReference>
<evidence type="ECO:0000313" key="6">
    <source>
        <dbReference type="EMBL" id="MBK1817088.1"/>
    </source>
</evidence>
<sequence>MSSIRPIAATLLLALGTPLHAQEPDIGSAPANPSEDVPATETPVLPPGAAEEQPAAPSTNVTVNLIARLVEKGILGKEEAAAMIQQAEAEAQQALQAQQAAAAAADIAALPPEPTADEMRVSYIPEVVKNNMRDEIKQELLAEAREQKWSEKRYPEWTDKFRPFGDLRGRYEGVYFGEGNDNTGAFPNFNAINTGSPFDTSGTQFSPQYNVDQDRERTRLRARVGTDIMLGDGFNGGLRVATGDTNSPTSPNQTLGGSGGNFSKYAIWLDRAFLSYDAGPGDGEELVFLMGRFDNPFLSSEVQWDDDLGFDGLAVRGKVRLNDKAGTFFTAGYFPVYNTDFNFASNQPSKFESTDKWLTGAQIGIDWKITDDLTARFGIAYYDFSNISGKLSDPYTPLTASDAGSTDGTRPGFAQRGNTYMALRDIVPTAANDFGTKYQYQYYGLASEFRNLTITGKLEYDAYDPVRLALAGEVTKNIAFDNGAIGKKAVNNRGPGSAGKAGEFEGGDTAWNLAFTVGKPAMEQFGDWQAGFGYRYVESDAVVDGFTDSDFGGGGTNVQGFLLGGSMAVSPAVRVGLKWMSSDEIIGSPLSTDTLQFDINAKF</sequence>
<accession>A0A934VCM0</accession>
<evidence type="ECO:0000313" key="4">
    <source>
        <dbReference type="EMBL" id="MBK1815228.1"/>
    </source>
</evidence>
<feature type="chain" id="PRO_5038324872" evidence="3">
    <location>
        <begin position="22"/>
        <end position="603"/>
    </location>
</feature>
<keyword evidence="1" id="KW-0175">Coiled coil</keyword>
<dbReference type="AlphaFoldDB" id="A0A934VCM0"/>
<evidence type="ECO:0000256" key="3">
    <source>
        <dbReference type="SAM" id="SignalP"/>
    </source>
</evidence>
<dbReference type="Proteomes" id="UP000600139">
    <property type="component" value="Unassembled WGS sequence"/>
</dbReference>
<evidence type="ECO:0000313" key="7">
    <source>
        <dbReference type="EMBL" id="MBK1818483.1"/>
    </source>
</evidence>
<feature type="coiled-coil region" evidence="1">
    <location>
        <begin position="77"/>
        <end position="104"/>
    </location>
</feature>
<dbReference type="Pfam" id="PF16930">
    <property type="entry name" value="Porin_5"/>
    <property type="match status" value="1"/>
</dbReference>
<proteinExistence type="predicted"/>
<dbReference type="EMBL" id="JAENIK010000008">
    <property type="protein sequence ID" value="MBK1815228.1"/>
    <property type="molecule type" value="Genomic_DNA"/>
</dbReference>
<evidence type="ECO:0000256" key="1">
    <source>
        <dbReference type="SAM" id="Coils"/>
    </source>
</evidence>
<evidence type="ECO:0000256" key="2">
    <source>
        <dbReference type="SAM" id="MobiDB-lite"/>
    </source>
</evidence>
<dbReference type="EMBL" id="JAENIK010000011">
    <property type="protein sequence ID" value="MBK1817088.1"/>
    <property type="molecule type" value="Genomic_DNA"/>
</dbReference>
<organism evidence="7 8">
    <name type="scientific">Luteolibacter yonseiensis</name>
    <dbReference type="NCBI Taxonomy" id="1144680"/>
    <lineage>
        <taxon>Bacteria</taxon>
        <taxon>Pseudomonadati</taxon>
        <taxon>Verrucomicrobiota</taxon>
        <taxon>Verrucomicrobiia</taxon>
        <taxon>Verrucomicrobiales</taxon>
        <taxon>Verrucomicrobiaceae</taxon>
        <taxon>Luteolibacter</taxon>
    </lineage>
</organism>
<evidence type="ECO:0000313" key="5">
    <source>
        <dbReference type="EMBL" id="MBK1815489.1"/>
    </source>
</evidence>
<dbReference type="EMBL" id="JAENIK010000009">
    <property type="protein sequence ID" value="MBK1815489.1"/>
    <property type="molecule type" value="Genomic_DNA"/>
</dbReference>
<comment type="caution">
    <text evidence="7">The sequence shown here is derived from an EMBL/GenBank/DDBJ whole genome shotgun (WGS) entry which is preliminary data.</text>
</comment>
<dbReference type="RefSeq" id="WP_200350197.1">
    <property type="nucleotide sequence ID" value="NZ_BAABHZ010000015.1"/>
</dbReference>
<feature type="compositionally biased region" description="Low complexity" evidence="2">
    <location>
        <begin position="47"/>
        <end position="57"/>
    </location>
</feature>
<keyword evidence="8" id="KW-1185">Reference proteome</keyword>
<protein>
    <submittedName>
        <fullName evidence="7">Porin</fullName>
    </submittedName>
</protein>
<name>A0A934VCM0_9BACT</name>
<reference evidence="7" key="1">
    <citation type="submission" date="2021-01" db="EMBL/GenBank/DDBJ databases">
        <title>Modified the classification status of verrucomicrobia.</title>
        <authorList>
            <person name="Feng X."/>
        </authorList>
    </citation>
    <scope>NUCLEOTIDE SEQUENCE</scope>
    <source>
        <strain evidence="7">JCM 18052</strain>
    </source>
</reference>
<feature type="region of interest" description="Disordered" evidence="2">
    <location>
        <begin position="21"/>
        <end position="57"/>
    </location>
</feature>
<dbReference type="InterPro" id="IPR032638">
    <property type="entry name" value="Porin_5"/>
</dbReference>